<organism evidence="13">
    <name type="scientific">Dissoconium aciculare CBS 342.82</name>
    <dbReference type="NCBI Taxonomy" id="1314786"/>
    <lineage>
        <taxon>Eukaryota</taxon>
        <taxon>Fungi</taxon>
        <taxon>Dikarya</taxon>
        <taxon>Ascomycota</taxon>
        <taxon>Pezizomycotina</taxon>
        <taxon>Dothideomycetes</taxon>
        <taxon>Dothideomycetidae</taxon>
        <taxon>Mycosphaerellales</taxon>
        <taxon>Dissoconiaceae</taxon>
        <taxon>Dissoconium</taxon>
    </lineage>
</organism>
<keyword evidence="7" id="KW-0539">Nucleus</keyword>
<dbReference type="GO" id="GO:0051233">
    <property type="term" value="C:spindle midzone"/>
    <property type="evidence" value="ECO:0007669"/>
    <property type="project" value="TreeGrafter"/>
</dbReference>
<proteinExistence type="inferred from homology"/>
<feature type="compositionally biased region" description="Low complexity" evidence="10">
    <location>
        <begin position="246"/>
        <end position="299"/>
    </location>
</feature>
<dbReference type="Proteomes" id="UP000504637">
    <property type="component" value="Unplaced"/>
</dbReference>
<feature type="region of interest" description="Disordered" evidence="10">
    <location>
        <begin position="162"/>
        <end position="341"/>
    </location>
</feature>
<evidence type="ECO:0000256" key="2">
    <source>
        <dbReference type="ARBA" id="ARBA00004584"/>
    </source>
</evidence>
<dbReference type="GO" id="GO:0051301">
    <property type="term" value="P:cell division"/>
    <property type="evidence" value="ECO:0007669"/>
    <property type="project" value="UniProtKB-KW"/>
</dbReference>
<dbReference type="GO" id="GO:0032133">
    <property type="term" value="C:chromosome passenger complex"/>
    <property type="evidence" value="ECO:0007669"/>
    <property type="project" value="TreeGrafter"/>
</dbReference>
<evidence type="ECO:0000256" key="4">
    <source>
        <dbReference type="ARBA" id="ARBA00022454"/>
    </source>
</evidence>
<reference evidence="13" key="1">
    <citation type="submission" date="2020-01" db="EMBL/GenBank/DDBJ databases">
        <authorList>
            <consortium name="DOE Joint Genome Institute"/>
            <person name="Haridas S."/>
            <person name="Albert R."/>
            <person name="Binder M."/>
            <person name="Bloem J."/>
            <person name="Labutti K."/>
            <person name="Salamov A."/>
            <person name="Andreopoulos B."/>
            <person name="Baker S.E."/>
            <person name="Barry K."/>
            <person name="Bills G."/>
            <person name="Bluhm B.H."/>
            <person name="Cannon C."/>
            <person name="Castanera R."/>
            <person name="Culley D.E."/>
            <person name="Daum C."/>
            <person name="Ezra D."/>
            <person name="Gonzalez J.B."/>
            <person name="Henrissat B."/>
            <person name="Kuo A."/>
            <person name="Liang C."/>
            <person name="Lipzen A."/>
            <person name="Lutzoni F."/>
            <person name="Magnuson J."/>
            <person name="Mondo S."/>
            <person name="Nolan M."/>
            <person name="Ohm R."/>
            <person name="Pangilinan J."/>
            <person name="Park H.-J."/>
            <person name="Ramirez L."/>
            <person name="Alfaro M."/>
            <person name="Sun H."/>
            <person name="Tritt A."/>
            <person name="Yoshinaga Y."/>
            <person name="Zwiers L.-H."/>
            <person name="Turgeon B.G."/>
            <person name="Goodwin S.B."/>
            <person name="Spatafora J.W."/>
            <person name="Crous P.W."/>
            <person name="Grigoriev I.V."/>
        </authorList>
    </citation>
    <scope>NUCLEOTIDE SEQUENCE</scope>
    <source>
        <strain evidence="13">CBS 342.82</strain>
    </source>
</reference>
<dbReference type="GeneID" id="54365360"/>
<feature type="compositionally biased region" description="Low complexity" evidence="10">
    <location>
        <begin position="198"/>
        <end position="235"/>
    </location>
</feature>
<keyword evidence="4" id="KW-0158">Chromosome</keyword>
<keyword evidence="8" id="KW-0131">Cell cycle</keyword>
<evidence type="ECO:0000256" key="5">
    <source>
        <dbReference type="ARBA" id="ARBA00022618"/>
    </source>
</evidence>
<gene>
    <name evidence="13" type="ORF">K489DRAFT_409276</name>
</gene>
<sequence length="341" mass="36182">MASRDVHTPEPVASSRSAGISEVQKQALVNNLQLEITERARKLRTQYALQAQGLRTRLEMRINRIPQALRKRTMQELVDEQGVRTKPAPTAPVPITARIPAALSVEPTAVPRKTTTKRKSEVMSKVDDKENNQPMEQEIANPKKRTKTAAANSATANIKATRTVSRRGGPTAVLSPRSHNSRTMPRSPIKSDNPVNDSRTTTTTSRTVVSANKPTAAAARAASRQAATRTVSATATDHDSRPSDASNNSVTTTIVKSSSTRAKNKASAATRTAVATTAKSSRAPAARKATAATRAGSGTESDSRNDTIAVSSATTAGGRKATTVTATTTKAATGRSLRKRN</sequence>
<protein>
    <recommendedName>
        <fullName evidence="11">Borealin N-terminal domain-containing protein</fullName>
    </recommendedName>
</protein>
<dbReference type="GO" id="GO:0005634">
    <property type="term" value="C:nucleus"/>
    <property type="evidence" value="ECO:0007669"/>
    <property type="project" value="UniProtKB-SubCell"/>
</dbReference>
<keyword evidence="9" id="KW-0137">Centromere</keyword>
<comment type="subcellular location">
    <subcellularLocation>
        <location evidence="2">Chromosome</location>
        <location evidence="2">Centromere</location>
    </subcellularLocation>
    <subcellularLocation>
        <location evidence="1">Nucleus</location>
    </subcellularLocation>
</comment>
<keyword evidence="6" id="KW-0498">Mitosis</keyword>
<dbReference type="Pfam" id="PF10444">
    <property type="entry name" value="Nbl1_Borealin_N"/>
    <property type="match status" value="1"/>
</dbReference>
<evidence type="ECO:0000256" key="9">
    <source>
        <dbReference type="ARBA" id="ARBA00023328"/>
    </source>
</evidence>
<name>A0A6J3M5U4_9PEZI</name>
<reference evidence="13" key="3">
    <citation type="submission" date="2025-08" db="UniProtKB">
        <authorList>
            <consortium name="RefSeq"/>
        </authorList>
    </citation>
    <scope>IDENTIFICATION</scope>
    <source>
        <strain evidence="13">CBS 342.82</strain>
    </source>
</reference>
<dbReference type="OrthoDB" id="2392550at2759"/>
<dbReference type="PANTHER" id="PTHR16040:SF7">
    <property type="entry name" value="AUSTRALIN, ISOFORM A-RELATED"/>
    <property type="match status" value="1"/>
</dbReference>
<evidence type="ECO:0000256" key="7">
    <source>
        <dbReference type="ARBA" id="ARBA00023242"/>
    </source>
</evidence>
<reference evidence="13" key="2">
    <citation type="submission" date="2020-04" db="EMBL/GenBank/DDBJ databases">
        <authorList>
            <consortium name="NCBI Genome Project"/>
        </authorList>
    </citation>
    <scope>NUCLEOTIDE SEQUENCE</scope>
    <source>
        <strain evidence="13">CBS 342.82</strain>
    </source>
</reference>
<evidence type="ECO:0000256" key="10">
    <source>
        <dbReference type="SAM" id="MobiDB-lite"/>
    </source>
</evidence>
<dbReference type="RefSeq" id="XP_033460451.1">
    <property type="nucleotide sequence ID" value="XM_033607561.1"/>
</dbReference>
<evidence type="ECO:0000256" key="1">
    <source>
        <dbReference type="ARBA" id="ARBA00004123"/>
    </source>
</evidence>
<evidence type="ECO:0000256" key="8">
    <source>
        <dbReference type="ARBA" id="ARBA00023306"/>
    </source>
</evidence>
<evidence type="ECO:0000259" key="11">
    <source>
        <dbReference type="Pfam" id="PF10444"/>
    </source>
</evidence>
<keyword evidence="12" id="KW-1185">Reference proteome</keyword>
<feature type="domain" description="Borealin N-terminal" evidence="11">
    <location>
        <begin position="24"/>
        <end position="79"/>
    </location>
</feature>
<accession>A0A6J3M5U4</accession>
<comment type="similarity">
    <text evidence="3">Belongs to the borealin family.</text>
</comment>
<dbReference type="PANTHER" id="PTHR16040">
    <property type="entry name" value="AUSTRALIN, ISOFORM A-RELATED"/>
    <property type="match status" value="1"/>
</dbReference>
<feature type="compositionally biased region" description="Basic and acidic residues" evidence="10">
    <location>
        <begin position="118"/>
        <end position="131"/>
    </location>
</feature>
<dbReference type="GO" id="GO:0000070">
    <property type="term" value="P:mitotic sister chromatid segregation"/>
    <property type="evidence" value="ECO:0007669"/>
    <property type="project" value="TreeGrafter"/>
</dbReference>
<evidence type="ECO:0000256" key="3">
    <source>
        <dbReference type="ARBA" id="ARBA00009914"/>
    </source>
</evidence>
<feature type="region of interest" description="Disordered" evidence="10">
    <location>
        <begin position="1"/>
        <end position="20"/>
    </location>
</feature>
<feature type="compositionally biased region" description="Low complexity" evidence="10">
    <location>
        <begin position="313"/>
        <end position="335"/>
    </location>
</feature>
<evidence type="ECO:0000256" key="6">
    <source>
        <dbReference type="ARBA" id="ARBA00022776"/>
    </source>
</evidence>
<keyword evidence="5" id="KW-0132">Cell division</keyword>
<feature type="region of interest" description="Disordered" evidence="10">
    <location>
        <begin position="111"/>
        <end position="131"/>
    </location>
</feature>
<dbReference type="InterPro" id="IPR018867">
    <property type="entry name" value="Cell_div_borealin"/>
</dbReference>
<evidence type="ECO:0000313" key="12">
    <source>
        <dbReference type="Proteomes" id="UP000504637"/>
    </source>
</evidence>
<evidence type="ECO:0000313" key="13">
    <source>
        <dbReference type="RefSeq" id="XP_033460451.1"/>
    </source>
</evidence>
<dbReference type="GO" id="GO:0000775">
    <property type="term" value="C:chromosome, centromeric region"/>
    <property type="evidence" value="ECO:0007669"/>
    <property type="project" value="UniProtKB-SubCell"/>
</dbReference>
<dbReference type="InterPro" id="IPR018851">
    <property type="entry name" value="Borealin_N"/>
</dbReference>
<dbReference type="AlphaFoldDB" id="A0A6J3M5U4"/>